<reference evidence="13" key="1">
    <citation type="submission" date="2021-02" db="EMBL/GenBank/DDBJ databases">
        <authorList>
            <person name="Dougan E. K."/>
            <person name="Rhodes N."/>
            <person name="Thang M."/>
            <person name="Chan C."/>
        </authorList>
    </citation>
    <scope>NUCLEOTIDE SEQUENCE</scope>
</reference>
<keyword evidence="14" id="KW-1185">Reference proteome</keyword>
<sequence length="438" mass="48622">MSPPKLYGNNRVFCKGRFVSGPDVHSCVGTVLMILVPSIVWQVEVGTFYAIEYSFVIPVFGFILQALSIVFMLGTAFSDPGIMPRQKDFSERYDERTKVFRSKEPPRYYEIVLRGYSFKLKFCTTCNIYRPPRTTHCSLCENCVERFDHHCPWLGNCIGKRNYWLFYLFVSFTGALNVFILASSVIHLVILTLNFQASEDAGDAFLRALKDEPMSAVLTVYAVGIVWFTAGLWMYHNYLVSTNQTTYEQIKGVYSNGQNPFNRGTLGNYRDVLLSQVRPRFFDAHTGKLLWPPKRVTATDLKEARASTFGKDSAVPLERRLDEAEGAVREVSDGQLPKLAVTSRNPTSVVKSAEQEAPPALRPQSQLETLPALDLGTLPQDLGPGSAEPQSVSCPVSLKNTPQPLTGPASPTSPMNPMNSPKSDVLPSPSAIVSGRAL</sequence>
<feature type="transmembrane region" description="Helical" evidence="10">
    <location>
        <begin position="55"/>
        <end position="77"/>
    </location>
</feature>
<comment type="catalytic activity">
    <reaction evidence="9 10">
        <text>L-cysteinyl-[protein] + hexadecanoyl-CoA = S-hexadecanoyl-L-cysteinyl-[protein] + CoA</text>
        <dbReference type="Rhea" id="RHEA:36683"/>
        <dbReference type="Rhea" id="RHEA-COMP:10131"/>
        <dbReference type="Rhea" id="RHEA-COMP:11032"/>
        <dbReference type="ChEBI" id="CHEBI:29950"/>
        <dbReference type="ChEBI" id="CHEBI:57287"/>
        <dbReference type="ChEBI" id="CHEBI:57379"/>
        <dbReference type="ChEBI" id="CHEBI:74151"/>
        <dbReference type="EC" id="2.3.1.225"/>
    </reaction>
</comment>
<dbReference type="InterPro" id="IPR039859">
    <property type="entry name" value="PFA4/ZDH16/20/ERF2-like"/>
</dbReference>
<comment type="caution">
    <text evidence="13">The sequence shown here is derived from an EMBL/GenBank/DDBJ whole genome shotgun (WGS) entry which is preliminary data.</text>
</comment>
<evidence type="ECO:0000256" key="4">
    <source>
        <dbReference type="ARBA" id="ARBA00022989"/>
    </source>
</evidence>
<keyword evidence="4 10" id="KW-1133">Transmembrane helix</keyword>
<proteinExistence type="inferred from homology"/>
<dbReference type="PANTHER" id="PTHR22883:SF43">
    <property type="entry name" value="PALMITOYLTRANSFERASE APP"/>
    <property type="match status" value="1"/>
</dbReference>
<evidence type="ECO:0000256" key="5">
    <source>
        <dbReference type="ARBA" id="ARBA00023136"/>
    </source>
</evidence>
<dbReference type="OMA" id="GNWEIAQ"/>
<keyword evidence="3 10" id="KW-0812">Transmembrane</keyword>
<dbReference type="GO" id="GO:0005794">
    <property type="term" value="C:Golgi apparatus"/>
    <property type="evidence" value="ECO:0007669"/>
    <property type="project" value="TreeGrafter"/>
</dbReference>
<dbReference type="EMBL" id="CAJNNV010027894">
    <property type="protein sequence ID" value="CAE8622111.1"/>
    <property type="molecule type" value="Genomic_DNA"/>
</dbReference>
<dbReference type="Proteomes" id="UP000654075">
    <property type="component" value="Unassembled WGS sequence"/>
</dbReference>
<dbReference type="EC" id="2.3.1.225" evidence="10"/>
<evidence type="ECO:0000256" key="1">
    <source>
        <dbReference type="ARBA" id="ARBA00004127"/>
    </source>
</evidence>
<dbReference type="Pfam" id="PF01529">
    <property type="entry name" value="DHHC"/>
    <property type="match status" value="1"/>
</dbReference>
<dbReference type="GO" id="GO:0019706">
    <property type="term" value="F:protein-cysteine S-palmitoyltransferase activity"/>
    <property type="evidence" value="ECO:0007669"/>
    <property type="project" value="UniProtKB-EC"/>
</dbReference>
<dbReference type="AlphaFoldDB" id="A0A813GB04"/>
<organism evidence="13 14">
    <name type="scientific">Polarella glacialis</name>
    <name type="common">Dinoflagellate</name>
    <dbReference type="NCBI Taxonomy" id="89957"/>
    <lineage>
        <taxon>Eukaryota</taxon>
        <taxon>Sar</taxon>
        <taxon>Alveolata</taxon>
        <taxon>Dinophyceae</taxon>
        <taxon>Suessiales</taxon>
        <taxon>Suessiaceae</taxon>
        <taxon>Polarella</taxon>
    </lineage>
</organism>
<keyword evidence="8 10" id="KW-0012">Acyltransferase</keyword>
<evidence type="ECO:0000256" key="3">
    <source>
        <dbReference type="ARBA" id="ARBA00022692"/>
    </source>
</evidence>
<dbReference type="PANTHER" id="PTHR22883">
    <property type="entry name" value="ZINC FINGER DHHC DOMAIN CONTAINING PROTEIN"/>
    <property type="match status" value="1"/>
</dbReference>
<keyword evidence="6" id="KW-0564">Palmitate</keyword>
<evidence type="ECO:0000256" key="11">
    <source>
        <dbReference type="SAM" id="MobiDB-lite"/>
    </source>
</evidence>
<comment type="subcellular location">
    <subcellularLocation>
        <location evidence="1">Endomembrane system</location>
        <topology evidence="1">Multi-pass membrane protein</topology>
    </subcellularLocation>
</comment>
<evidence type="ECO:0000256" key="9">
    <source>
        <dbReference type="ARBA" id="ARBA00048048"/>
    </source>
</evidence>
<accession>A0A813GB04</accession>
<evidence type="ECO:0000313" key="13">
    <source>
        <dbReference type="EMBL" id="CAE8622111.1"/>
    </source>
</evidence>
<dbReference type="GO" id="GO:0005783">
    <property type="term" value="C:endoplasmic reticulum"/>
    <property type="evidence" value="ECO:0007669"/>
    <property type="project" value="TreeGrafter"/>
</dbReference>
<feature type="transmembrane region" description="Helical" evidence="10">
    <location>
        <begin position="213"/>
        <end position="235"/>
    </location>
</feature>
<evidence type="ECO:0000256" key="10">
    <source>
        <dbReference type="RuleBase" id="RU079119"/>
    </source>
</evidence>
<dbReference type="InterPro" id="IPR001594">
    <property type="entry name" value="Palmitoyltrfase_DHHC"/>
</dbReference>
<name>A0A813GB04_POLGL</name>
<feature type="compositionally biased region" description="Low complexity" evidence="11">
    <location>
        <begin position="410"/>
        <end position="423"/>
    </location>
</feature>
<gene>
    <name evidence="13" type="ORF">PGLA1383_LOCUS39620</name>
</gene>
<keyword evidence="5 10" id="KW-0472">Membrane</keyword>
<keyword evidence="2 10" id="KW-0808">Transferase</keyword>
<evidence type="ECO:0000259" key="12">
    <source>
        <dbReference type="Pfam" id="PF01529"/>
    </source>
</evidence>
<feature type="compositionally biased region" description="Polar residues" evidence="11">
    <location>
        <begin position="388"/>
        <end position="404"/>
    </location>
</feature>
<comment type="similarity">
    <text evidence="10">Belongs to the DHHC palmitoyltransferase family.</text>
</comment>
<comment type="domain">
    <text evidence="10">The DHHC domain is required for palmitoyltransferase activity.</text>
</comment>
<evidence type="ECO:0000256" key="7">
    <source>
        <dbReference type="ARBA" id="ARBA00023288"/>
    </source>
</evidence>
<dbReference type="GO" id="GO:0006612">
    <property type="term" value="P:protein targeting to membrane"/>
    <property type="evidence" value="ECO:0007669"/>
    <property type="project" value="TreeGrafter"/>
</dbReference>
<feature type="transmembrane region" description="Helical" evidence="10">
    <location>
        <begin position="24"/>
        <end position="43"/>
    </location>
</feature>
<dbReference type="OrthoDB" id="4096362at2759"/>
<dbReference type="PROSITE" id="PS50216">
    <property type="entry name" value="DHHC"/>
    <property type="match status" value="1"/>
</dbReference>
<evidence type="ECO:0000256" key="2">
    <source>
        <dbReference type="ARBA" id="ARBA00022679"/>
    </source>
</evidence>
<keyword evidence="7" id="KW-0449">Lipoprotein</keyword>
<feature type="region of interest" description="Disordered" evidence="11">
    <location>
        <begin position="341"/>
        <end position="438"/>
    </location>
</feature>
<evidence type="ECO:0000256" key="6">
    <source>
        <dbReference type="ARBA" id="ARBA00023139"/>
    </source>
</evidence>
<evidence type="ECO:0000313" key="14">
    <source>
        <dbReference type="Proteomes" id="UP000654075"/>
    </source>
</evidence>
<feature type="transmembrane region" description="Helical" evidence="10">
    <location>
        <begin position="164"/>
        <end position="193"/>
    </location>
</feature>
<evidence type="ECO:0000256" key="8">
    <source>
        <dbReference type="ARBA" id="ARBA00023315"/>
    </source>
</evidence>
<protein>
    <recommendedName>
        <fullName evidence="10">Palmitoyltransferase</fullName>
        <ecNumber evidence="10">2.3.1.225</ecNumber>
    </recommendedName>
</protein>
<feature type="domain" description="Palmitoyltransferase DHHC" evidence="12">
    <location>
        <begin position="119"/>
        <end position="251"/>
    </location>
</feature>